<dbReference type="PANTHER" id="PTHR30566:SF5">
    <property type="entry name" value="MECHANOSENSITIVE ION CHANNEL PROTEIN 1, MITOCHONDRIAL-RELATED"/>
    <property type="match status" value="1"/>
</dbReference>
<keyword evidence="1" id="KW-0472">Membrane</keyword>
<dbReference type="InterPro" id="IPR023408">
    <property type="entry name" value="MscS_beta-dom_sf"/>
</dbReference>
<dbReference type="EMBL" id="CACVAS010000117">
    <property type="protein sequence ID" value="CAA6822669.1"/>
    <property type="molecule type" value="Genomic_DNA"/>
</dbReference>
<feature type="signal peptide" evidence="2">
    <location>
        <begin position="1"/>
        <end position="19"/>
    </location>
</feature>
<keyword evidence="2" id="KW-0732">Signal</keyword>
<accession>A0A6S6U7J7</accession>
<name>A0A6S6U7J7_9BACT</name>
<dbReference type="Gene3D" id="2.30.30.60">
    <property type="match status" value="1"/>
</dbReference>
<dbReference type="InterPro" id="IPR006685">
    <property type="entry name" value="MscS_channel_2nd"/>
</dbReference>
<feature type="transmembrane region" description="Helical" evidence="1">
    <location>
        <begin position="249"/>
        <end position="269"/>
    </location>
</feature>
<reference evidence="4" key="1">
    <citation type="submission" date="2020-01" db="EMBL/GenBank/DDBJ databases">
        <authorList>
            <person name="Meier V. D."/>
            <person name="Meier V D."/>
        </authorList>
    </citation>
    <scope>NUCLEOTIDE SEQUENCE</scope>
    <source>
        <strain evidence="4">HLG_WM_MAG_01</strain>
    </source>
</reference>
<feature type="chain" id="PRO_5027818631" evidence="2">
    <location>
        <begin position="20"/>
        <end position="546"/>
    </location>
</feature>
<keyword evidence="1" id="KW-0812">Transmembrane</keyword>
<dbReference type="Pfam" id="PF00924">
    <property type="entry name" value="MS_channel_2nd"/>
    <property type="match status" value="1"/>
</dbReference>
<organism evidence="4">
    <name type="scientific">uncultured Sulfurovum sp</name>
    <dbReference type="NCBI Taxonomy" id="269237"/>
    <lineage>
        <taxon>Bacteria</taxon>
        <taxon>Pseudomonadati</taxon>
        <taxon>Campylobacterota</taxon>
        <taxon>Epsilonproteobacteria</taxon>
        <taxon>Campylobacterales</taxon>
        <taxon>Sulfurovaceae</taxon>
        <taxon>Sulfurovum</taxon>
        <taxon>environmental samples</taxon>
    </lineage>
</organism>
<evidence type="ECO:0000259" key="3">
    <source>
        <dbReference type="Pfam" id="PF00924"/>
    </source>
</evidence>
<dbReference type="AlphaFoldDB" id="A0A6S6U7J7"/>
<gene>
    <name evidence="4" type="ORF">HELGO_WM816</name>
</gene>
<evidence type="ECO:0000256" key="2">
    <source>
        <dbReference type="SAM" id="SignalP"/>
    </source>
</evidence>
<feature type="domain" description="Mechanosensitive ion channel MscS" evidence="3">
    <location>
        <begin position="327"/>
        <end position="408"/>
    </location>
</feature>
<dbReference type="PANTHER" id="PTHR30566">
    <property type="entry name" value="YNAI-RELATED MECHANOSENSITIVE ION CHANNEL"/>
    <property type="match status" value="1"/>
</dbReference>
<keyword evidence="1" id="KW-1133">Transmembrane helix</keyword>
<dbReference type="GO" id="GO:0016020">
    <property type="term" value="C:membrane"/>
    <property type="evidence" value="ECO:0007669"/>
    <property type="project" value="InterPro"/>
</dbReference>
<proteinExistence type="predicted"/>
<evidence type="ECO:0000313" key="4">
    <source>
        <dbReference type="EMBL" id="CAA6822669.1"/>
    </source>
</evidence>
<protein>
    <submittedName>
        <fullName evidence="4">MscS family mechanosensitive ion channel</fullName>
    </submittedName>
</protein>
<sequence>MHIKIIVHIFLVFSTLIVAEPTAESNASIQREQTTIDIHLQELVVQKNTLDNELIENNIWTKIYSNYHTYQELQVQQTRLNSSISRLKSKVNLTESEQRLLESNQAKSNTITGKLQLLKEYEKDPFKKFLTPPVIADVPTVENPFAVIGALSYQEKLDSDREEYNARYESLEFIMTKFKEKELIMKELLELDPYNVEYQKIYDETLDQIKTFTPVIEIFQTTNNVHTKKIDEIKLNLSSNIKQEISKTFTIGAVIVILILLLFFIQYLVRKYMSDNEKFYTINKALNITFILLTLLTLLLAYIENVSYLVTILGFASAGIAIAMKDWFMSLMGWFTIVIGGSIHVGDRVRFVREGVEYVGDIVDISMLRMTMHEDINLTSFMTNRRAGRMIFIPNNYIFTDMIANYSHAGLKTVWDGIDFVVTFDSDAHKASLIAKEITKKYSKGYTEITRKQLNKLRSKYGMRNTNVEPRIFTHIEPYGLKISAWYLTNSYATMTLRSTISIEIISRIQEEENIHLAFPTQSIYVDKDVPSPTFDANGLPESKEL</sequence>
<dbReference type="GO" id="GO:0055085">
    <property type="term" value="P:transmembrane transport"/>
    <property type="evidence" value="ECO:0007669"/>
    <property type="project" value="InterPro"/>
</dbReference>
<evidence type="ECO:0000256" key="1">
    <source>
        <dbReference type="SAM" id="Phobius"/>
    </source>
</evidence>